<dbReference type="Pfam" id="PF12708">
    <property type="entry name" value="Pect-lyase_RHGA_epim"/>
    <property type="match status" value="1"/>
</dbReference>
<dbReference type="SUPFAM" id="SSF51126">
    <property type="entry name" value="Pectin lyase-like"/>
    <property type="match status" value="2"/>
</dbReference>
<reference evidence="3 4" key="1">
    <citation type="submission" date="2019-10" db="EMBL/GenBank/DDBJ databases">
        <title>Description of Paenibacillus terrestris sp. nov.</title>
        <authorList>
            <person name="Carlier A."/>
            <person name="Qi S."/>
        </authorList>
    </citation>
    <scope>NUCLEOTIDE SEQUENCE [LARGE SCALE GENOMIC DNA]</scope>
    <source>
        <strain evidence="3 4">LMG 31458</strain>
    </source>
</reference>
<comment type="caution">
    <text evidence="3">The sequence shown here is derived from an EMBL/GenBank/DDBJ whole genome shotgun (WGS) entry which is preliminary data.</text>
</comment>
<proteinExistence type="predicted"/>
<feature type="domain" description="Rhamnogalacturonase A/B/Epimerase-like pectate lyase" evidence="2">
    <location>
        <begin position="98"/>
        <end position="123"/>
    </location>
</feature>
<organism evidence="3 4">
    <name type="scientific">Paenibacillus phytorum</name>
    <dbReference type="NCBI Taxonomy" id="2654977"/>
    <lineage>
        <taxon>Bacteria</taxon>
        <taxon>Bacillati</taxon>
        <taxon>Bacillota</taxon>
        <taxon>Bacilli</taxon>
        <taxon>Bacillales</taxon>
        <taxon>Paenibacillaceae</taxon>
        <taxon>Paenibacillus</taxon>
    </lineage>
</organism>
<dbReference type="InterPro" id="IPR011050">
    <property type="entry name" value="Pectin_lyase_fold/virulence"/>
</dbReference>
<evidence type="ECO:0000256" key="1">
    <source>
        <dbReference type="SAM" id="MobiDB-lite"/>
    </source>
</evidence>
<dbReference type="SMART" id="SM00710">
    <property type="entry name" value="PbH1"/>
    <property type="match status" value="7"/>
</dbReference>
<dbReference type="InterPro" id="IPR006311">
    <property type="entry name" value="TAT_signal"/>
</dbReference>
<protein>
    <recommendedName>
        <fullName evidence="2">Rhamnogalacturonase A/B/Epimerase-like pectate lyase domain-containing protein</fullName>
    </recommendedName>
</protein>
<dbReference type="Gene3D" id="2.160.20.10">
    <property type="entry name" value="Single-stranded right-handed beta-helix, Pectin lyase-like"/>
    <property type="match status" value="1"/>
</dbReference>
<sequence>MTDFQTNEQRLQSQGKDGQQEEIVRKEEVREEDGGIRSPVRRKLLNILGTAGVTIAAGGTLMRLLSLEAAATGATVTTSVYGNSVVMPSSLSSSDPGYVNVLDYGAVGDGTTDDTAAFQAAAANGKSIIVPRSSSYYKLSGSVALSNSIIGMGMPEIRMESPDGSIAKRMFLIQSYVNGGLHVTGLHLNGNYSGGTLNEQSHLIYIINSKNVFVHNNVLDAPYGDCVYIGSNYIAPSENIHVRENVISNPRRCAVAIVSGRKIWISRNVISDPFPYVATIDLEPNKSSTGTDLVEDIWIEENEFYSEIYFINSYNPNASYKNQRITIAGNKGKARYFFRANTSPSDTENVSIRDNEFYGSVSDARMIISSKVVKGLEISGNRDYATGASGWSISNSAAPLVKDNYIDSARAIAVSFTDCQAVKFSGNQIKNINSSYGAVRFDGTQSTGLHHLTGNQLTSIGNVGYWFGAIVMNTLFDGNVTEAQSKCIQIDAAANGSNIRITENNVFGGSGTPVFNPQYLIQWSSPEIQTKGASVGWAQASPTSGTWKQGTMLWNSLPSISAPAGWVCVSDGTPGTWVTLNTIGN</sequence>
<feature type="compositionally biased region" description="Basic and acidic residues" evidence="1">
    <location>
        <begin position="18"/>
        <end position="35"/>
    </location>
</feature>
<evidence type="ECO:0000259" key="2">
    <source>
        <dbReference type="Pfam" id="PF12708"/>
    </source>
</evidence>
<feature type="compositionally biased region" description="Polar residues" evidence="1">
    <location>
        <begin position="1"/>
        <end position="17"/>
    </location>
</feature>
<dbReference type="Proteomes" id="UP000616779">
    <property type="component" value="Unassembled WGS sequence"/>
</dbReference>
<dbReference type="EMBL" id="WHOA01000072">
    <property type="protein sequence ID" value="NOU71590.1"/>
    <property type="molecule type" value="Genomic_DNA"/>
</dbReference>
<feature type="region of interest" description="Disordered" evidence="1">
    <location>
        <begin position="1"/>
        <end position="35"/>
    </location>
</feature>
<keyword evidence="4" id="KW-1185">Reference proteome</keyword>
<dbReference type="InterPro" id="IPR012334">
    <property type="entry name" value="Pectin_lyas_fold"/>
</dbReference>
<accession>A0ABX1XSS3</accession>
<evidence type="ECO:0000313" key="3">
    <source>
        <dbReference type="EMBL" id="NOU71590.1"/>
    </source>
</evidence>
<name>A0ABX1XSS3_9BACL</name>
<dbReference type="InterPro" id="IPR024535">
    <property type="entry name" value="RHGA/B-epi-like_pectate_lyase"/>
</dbReference>
<dbReference type="InterPro" id="IPR006626">
    <property type="entry name" value="PbH1"/>
</dbReference>
<dbReference type="RefSeq" id="WP_171642912.1">
    <property type="nucleotide sequence ID" value="NZ_WHOA01000072.1"/>
</dbReference>
<evidence type="ECO:0000313" key="4">
    <source>
        <dbReference type="Proteomes" id="UP000616779"/>
    </source>
</evidence>
<dbReference type="PROSITE" id="PS51318">
    <property type="entry name" value="TAT"/>
    <property type="match status" value="1"/>
</dbReference>
<gene>
    <name evidence="3" type="ORF">GC098_09170</name>
</gene>